<dbReference type="EMBL" id="CP002738">
    <property type="protein sequence ID" value="AEF98792.1"/>
    <property type="molecule type" value="Genomic_DNA"/>
</dbReference>
<proteinExistence type="predicted"/>
<reference key="2">
    <citation type="submission" date="2011-05" db="EMBL/GenBank/DDBJ databases">
        <title>Complete genome sequence of the aerobic marine methanotroph Methylomonas methanica MC09.</title>
        <authorList>
            <person name="Boden R."/>
            <person name="Cunliffe M."/>
            <person name="Scanlan J."/>
            <person name="Moussard H."/>
            <person name="Kits K.D."/>
            <person name="Klotz M."/>
            <person name="Jetten M."/>
            <person name="Vuilleumier S."/>
            <person name="Han J."/>
            <person name="Peters L."/>
            <person name="Mikhailova N."/>
            <person name="Teshima H."/>
            <person name="Tapia R."/>
            <person name="Kyrpides N."/>
            <person name="Ivanova N."/>
            <person name="Pagani I."/>
            <person name="Cheng J.-F."/>
            <person name="Goodwin L."/>
            <person name="Han C."/>
            <person name="Hauser L."/>
            <person name="Land M."/>
            <person name="Lapidus A."/>
            <person name="Lucas S."/>
            <person name="Pitluck S."/>
            <person name="Woyke T."/>
            <person name="Stein L.Y."/>
            <person name="Murrell C."/>
        </authorList>
    </citation>
    <scope>NUCLEOTIDE SEQUENCE</scope>
    <source>
        <strain>MC09</strain>
    </source>
</reference>
<reference evidence="3" key="3">
    <citation type="submission" date="2011-05" db="EMBL/GenBank/DDBJ databases">
        <title>Complete sequence of Methylomonas methanica MC09.</title>
        <authorList>
            <consortium name="US DOE Joint Genome Institute"/>
            <person name="Lucas S."/>
            <person name="Han J."/>
            <person name="Lapidus A."/>
            <person name="Cheng J.-F."/>
            <person name="Goodwin L."/>
            <person name="Pitluck S."/>
            <person name="Peters L."/>
            <person name="Mikhailova N."/>
            <person name="Teshima H."/>
            <person name="Han C."/>
            <person name="Tapia R."/>
            <person name="Land M."/>
            <person name="Hauser L."/>
            <person name="Kyrpides N."/>
            <person name="Ivanova N."/>
            <person name="Pagani I."/>
            <person name="Stein L."/>
            <person name="Woyke T."/>
        </authorList>
    </citation>
    <scope>NUCLEOTIDE SEQUENCE [LARGE SCALE GENOMIC DNA]</scope>
    <source>
        <strain evidence="3">MC09</strain>
    </source>
</reference>
<dbReference type="RefSeq" id="WP_013817065.1">
    <property type="nucleotide sequence ID" value="NC_015572.1"/>
</dbReference>
<evidence type="ECO:0000313" key="3">
    <source>
        <dbReference type="Proteomes" id="UP000008888"/>
    </source>
</evidence>
<dbReference type="InterPro" id="IPR035897">
    <property type="entry name" value="Toll_tir_struct_dom_sf"/>
</dbReference>
<dbReference type="SMART" id="SM00255">
    <property type="entry name" value="TIR"/>
    <property type="match status" value="1"/>
</dbReference>
<dbReference type="GO" id="GO:0007165">
    <property type="term" value="P:signal transduction"/>
    <property type="evidence" value="ECO:0007669"/>
    <property type="project" value="InterPro"/>
</dbReference>
<dbReference type="PROSITE" id="PS50104">
    <property type="entry name" value="TIR"/>
    <property type="match status" value="1"/>
</dbReference>
<dbReference type="KEGG" id="mmt:Metme_0345"/>
<evidence type="ECO:0000313" key="2">
    <source>
        <dbReference type="EMBL" id="AEF98792.1"/>
    </source>
</evidence>
<dbReference type="SUPFAM" id="SSF89260">
    <property type="entry name" value="Collagen-binding domain"/>
    <property type="match status" value="1"/>
</dbReference>
<dbReference type="Pfam" id="PF13676">
    <property type="entry name" value="TIR_2"/>
    <property type="match status" value="1"/>
</dbReference>
<reference evidence="2 3" key="1">
    <citation type="journal article" date="2011" name="J. Bacteriol.">
        <title>Complete Genome Sequence of the Aerobic Marine Methanotroph Methylomonas methanica MC09.</title>
        <authorList>
            <person name="Boden R."/>
            <person name="Cunliffe M."/>
            <person name="Scanlan J."/>
            <person name="Moussard H."/>
            <person name="Kits K.D."/>
            <person name="Klotz M.G."/>
            <person name="Jetten M.S."/>
            <person name="Vuilleumier S."/>
            <person name="Han J."/>
            <person name="Peters L."/>
            <person name="Mikhailova N."/>
            <person name="Teshima H."/>
            <person name="Tapia R."/>
            <person name="Kyrpides N."/>
            <person name="Ivanova N."/>
            <person name="Pagani I."/>
            <person name="Cheng J.F."/>
            <person name="Goodwin L."/>
            <person name="Han C."/>
            <person name="Hauser L."/>
            <person name="Land M.L."/>
            <person name="Lapidus A."/>
            <person name="Lucas S."/>
            <person name="Pitluck S."/>
            <person name="Woyke T."/>
            <person name="Stein L."/>
            <person name="Murrell J.C."/>
        </authorList>
    </citation>
    <scope>NUCLEOTIDE SEQUENCE [LARGE SCALE GENOMIC DNA]</scope>
    <source>
        <strain evidence="2 3">MC09</strain>
    </source>
</reference>
<sequence>MSDIFISYASADKVQASLLAEKLSEQGWLVWWDRQIQAGQSFDEVIEEALNSAKCIIVLWSQNSTTSRWVKTEAAEGVARGILVPVLIEKVNIPLEFKRIEAADLSDWRGKSHHIEFNQLLMTIEKLLNGTVSISVPPKPLSTTQKFKKWWKRILIGAAVAIGLASAVFTINTINRHDESENSSQKNTSQVTNSFDRFLSADKEEKESNDQVTTANVVAFGATIQGKLSSAKDRDFFVFKTPHELNSEVRIILRKMFFAKVDVYNADEKFIKGDLENGDKTISFSFEGQPDSTYYLLIKPYGNEYGDYELVIR</sequence>
<dbReference type="OrthoDB" id="1971692at2"/>
<keyword evidence="3" id="KW-1185">Reference proteome</keyword>
<evidence type="ECO:0000259" key="1">
    <source>
        <dbReference type="PROSITE" id="PS50104"/>
    </source>
</evidence>
<dbReference type="Gene3D" id="2.60.120.380">
    <property type="match status" value="1"/>
</dbReference>
<feature type="domain" description="TIR" evidence="1">
    <location>
        <begin position="1"/>
        <end position="115"/>
    </location>
</feature>
<accession>G0A0L6</accession>
<dbReference type="eggNOG" id="COG1262">
    <property type="taxonomic scope" value="Bacteria"/>
</dbReference>
<dbReference type="Gene3D" id="3.40.50.10140">
    <property type="entry name" value="Toll/interleukin-1 receptor homology (TIR) domain"/>
    <property type="match status" value="1"/>
</dbReference>
<dbReference type="STRING" id="857087.Metme_0345"/>
<gene>
    <name evidence="2" type="ordered locus">Metme_0345</name>
</gene>
<dbReference type="AlphaFoldDB" id="G0A0L6"/>
<name>G0A0L6_METMM</name>
<dbReference type="InterPro" id="IPR000157">
    <property type="entry name" value="TIR_dom"/>
</dbReference>
<dbReference type="HOGENOM" id="CLU_887982_0_0_6"/>
<protein>
    <recommendedName>
        <fullName evidence="1">TIR domain-containing protein</fullName>
    </recommendedName>
</protein>
<dbReference type="SUPFAM" id="SSF52200">
    <property type="entry name" value="Toll/Interleukin receptor TIR domain"/>
    <property type="match status" value="1"/>
</dbReference>
<organism evidence="2 3">
    <name type="scientific">Methylomonas methanica (strain DSM 25384 / MC09)</name>
    <dbReference type="NCBI Taxonomy" id="857087"/>
    <lineage>
        <taxon>Bacteria</taxon>
        <taxon>Pseudomonadati</taxon>
        <taxon>Pseudomonadota</taxon>
        <taxon>Gammaproteobacteria</taxon>
        <taxon>Methylococcales</taxon>
        <taxon>Methylococcaceae</taxon>
        <taxon>Methylomonas</taxon>
    </lineage>
</organism>
<dbReference type="Proteomes" id="UP000008888">
    <property type="component" value="Chromosome"/>
</dbReference>